<dbReference type="Gene3D" id="2.60.120.260">
    <property type="entry name" value="Galactose-binding domain-like"/>
    <property type="match status" value="1"/>
</dbReference>
<dbReference type="AlphaFoldDB" id="A0A0K0DPP0"/>
<evidence type="ECO:0000256" key="2">
    <source>
        <dbReference type="ARBA" id="ARBA00022692"/>
    </source>
</evidence>
<dbReference type="PANTHER" id="PTHR12911">
    <property type="entry name" value="SAD1/UNC-84-LIKE PROTEIN-RELATED"/>
    <property type="match status" value="1"/>
</dbReference>
<evidence type="ECO:0000259" key="6">
    <source>
        <dbReference type="PROSITE" id="PS51469"/>
    </source>
</evidence>
<feature type="transmembrane region" description="Helical" evidence="5">
    <location>
        <begin position="189"/>
        <end position="215"/>
    </location>
</feature>
<dbReference type="GO" id="GO:0043495">
    <property type="term" value="F:protein-membrane adaptor activity"/>
    <property type="evidence" value="ECO:0007669"/>
    <property type="project" value="TreeGrafter"/>
</dbReference>
<evidence type="ECO:0000313" key="8">
    <source>
        <dbReference type="WBParaSite" id="ACAC_0001372901-mRNA-1"/>
    </source>
</evidence>
<dbReference type="GO" id="GO:0034993">
    <property type="term" value="C:meiotic nuclear membrane microtubule tethering complex"/>
    <property type="evidence" value="ECO:0007669"/>
    <property type="project" value="TreeGrafter"/>
</dbReference>
<proteinExistence type="predicted"/>
<keyword evidence="3 5" id="KW-1133">Transmembrane helix</keyword>
<reference evidence="8" key="2">
    <citation type="submission" date="2017-02" db="UniProtKB">
        <authorList>
            <consortium name="WormBaseParasite"/>
        </authorList>
    </citation>
    <scope>IDENTIFICATION</scope>
</reference>
<dbReference type="Proteomes" id="UP000035642">
    <property type="component" value="Unassembled WGS sequence"/>
</dbReference>
<accession>A0A0K0DPP0</accession>
<dbReference type="WBParaSite" id="ACAC_0001372901-mRNA-1">
    <property type="protein sequence ID" value="ACAC_0001372901-mRNA-1"/>
    <property type="gene ID" value="ACAC_0001372901"/>
</dbReference>
<dbReference type="PROSITE" id="PS51469">
    <property type="entry name" value="SUN"/>
    <property type="match status" value="1"/>
</dbReference>
<dbReference type="InterPro" id="IPR045119">
    <property type="entry name" value="SUN1-5"/>
</dbReference>
<evidence type="ECO:0000256" key="3">
    <source>
        <dbReference type="ARBA" id="ARBA00022989"/>
    </source>
</evidence>
<protein>
    <submittedName>
        <fullName evidence="8">SUN domain-containing protein</fullName>
    </submittedName>
</protein>
<feature type="transmembrane region" description="Helical" evidence="5">
    <location>
        <begin position="106"/>
        <end position="124"/>
    </location>
</feature>
<sequence>MFIFRRHRWVWWLLPFFLLFLFFRYGTNHGVTILGRDVSELQEKVNKYAQSFVDPDAVYAKSLNSIYDEYWRSGKLYRHSIIWRITTAASNSYFFLVNVFRSIFGFLYASVRGLLSFILDFFAVCGREAYSLLPTVSLLSFPNLSEALSTTQMLQYFTNATGLASWKSCGVFTSTEQHYYKIFTLFSNIGTMLLTGLSDLFFMLSNAVYAMFILIENSFHRTLVAVVDQQQTYLEPKPNVHLINSDVNPNVCVPLLAPAIDEAKLVDKISAVVRAQMDQDFKTKVEKELKALSAIYDEKFSKLELDKKQVDIDYSRLESIIRSAILEYDSDKTGMFDFALESAVSLHPLRQFQCSPFQRNSKTLFPGECWSFKGPVGYITIGLSHAINVTLISYEHIGAHQAPGGQRPSAPKTFKIWAYKSENDMATRVLLGDFMYDLKASPLQFFVVKTQPDYPVKIIEMEVTSNYGAEYTSLYRLRVHGSLYKSGDM</sequence>
<dbReference type="PANTHER" id="PTHR12911:SF8">
    <property type="entry name" value="KLAROID PROTEIN-RELATED"/>
    <property type="match status" value="1"/>
</dbReference>
<dbReference type="STRING" id="6313.A0A0K0DPP0"/>
<evidence type="ECO:0000256" key="4">
    <source>
        <dbReference type="ARBA" id="ARBA00023136"/>
    </source>
</evidence>
<evidence type="ECO:0000256" key="5">
    <source>
        <dbReference type="SAM" id="Phobius"/>
    </source>
</evidence>
<evidence type="ECO:0000256" key="1">
    <source>
        <dbReference type="ARBA" id="ARBA00004370"/>
    </source>
</evidence>
<reference evidence="7" key="1">
    <citation type="submission" date="2012-09" db="EMBL/GenBank/DDBJ databases">
        <authorList>
            <person name="Martin A.A."/>
        </authorList>
    </citation>
    <scope>NUCLEOTIDE SEQUENCE</scope>
</reference>
<keyword evidence="4 5" id="KW-0472">Membrane</keyword>
<name>A0A0K0DPP0_ANGCA</name>
<keyword evidence="2 5" id="KW-0812">Transmembrane</keyword>
<evidence type="ECO:0000313" key="7">
    <source>
        <dbReference type="Proteomes" id="UP000035642"/>
    </source>
</evidence>
<comment type="subcellular location">
    <subcellularLocation>
        <location evidence="1">Membrane</location>
    </subcellularLocation>
</comment>
<keyword evidence="7" id="KW-1185">Reference proteome</keyword>
<organism evidence="7 8">
    <name type="scientific">Angiostrongylus cantonensis</name>
    <name type="common">Rat lungworm</name>
    <dbReference type="NCBI Taxonomy" id="6313"/>
    <lineage>
        <taxon>Eukaryota</taxon>
        <taxon>Metazoa</taxon>
        <taxon>Ecdysozoa</taxon>
        <taxon>Nematoda</taxon>
        <taxon>Chromadorea</taxon>
        <taxon>Rhabditida</taxon>
        <taxon>Rhabditina</taxon>
        <taxon>Rhabditomorpha</taxon>
        <taxon>Strongyloidea</taxon>
        <taxon>Metastrongylidae</taxon>
        <taxon>Angiostrongylus</taxon>
    </lineage>
</organism>
<dbReference type="Pfam" id="PF07738">
    <property type="entry name" value="Sad1_UNC"/>
    <property type="match status" value="1"/>
</dbReference>
<dbReference type="InterPro" id="IPR012919">
    <property type="entry name" value="SUN_dom"/>
</dbReference>
<feature type="transmembrane region" description="Helical" evidence="5">
    <location>
        <begin position="9"/>
        <end position="27"/>
    </location>
</feature>
<feature type="domain" description="SUN" evidence="6">
    <location>
        <begin position="309"/>
        <end position="484"/>
    </location>
</feature>